<evidence type="ECO:0000313" key="2">
    <source>
        <dbReference type="Proteomes" id="UP000465112"/>
    </source>
</evidence>
<gene>
    <name evidence="1" type="ORF">PFLUV_G00146690</name>
</gene>
<reference evidence="1 2" key="1">
    <citation type="submission" date="2019-06" db="EMBL/GenBank/DDBJ databases">
        <title>A chromosome-scale genome assembly of the European perch, Perca fluviatilis.</title>
        <authorList>
            <person name="Roques C."/>
            <person name="Zahm M."/>
            <person name="Cabau C."/>
            <person name="Klopp C."/>
            <person name="Bouchez O."/>
            <person name="Donnadieu C."/>
            <person name="Kuhl H."/>
            <person name="Gislard M."/>
            <person name="Guendouz S."/>
            <person name="Journot L."/>
            <person name="Haffray P."/>
            <person name="Bestin A."/>
            <person name="Morvezen R."/>
            <person name="Feron R."/>
            <person name="Wen M."/>
            <person name="Jouanno E."/>
            <person name="Herpin A."/>
            <person name="Schartl M."/>
            <person name="Postlethwait J."/>
            <person name="Schaerlinger B."/>
            <person name="Chardard D."/>
            <person name="Lecocq T."/>
            <person name="Poncet C."/>
            <person name="Jaffrelo L."/>
            <person name="Lampietro C."/>
            <person name="Guiguen Y."/>
        </authorList>
    </citation>
    <scope>NUCLEOTIDE SEQUENCE [LARGE SCALE GENOMIC DNA]</scope>
    <source>
        <tissue evidence="1">Blood</tissue>
    </source>
</reference>
<proteinExistence type="predicted"/>
<accession>A0A6A5EWH9</accession>
<keyword evidence="2" id="KW-1185">Reference proteome</keyword>
<dbReference type="EMBL" id="VHII01000012">
    <property type="protein sequence ID" value="KAF1382719.1"/>
    <property type="molecule type" value="Genomic_DNA"/>
</dbReference>
<organism evidence="1 2">
    <name type="scientific">Perca fluviatilis</name>
    <name type="common">European perch</name>
    <dbReference type="NCBI Taxonomy" id="8168"/>
    <lineage>
        <taxon>Eukaryota</taxon>
        <taxon>Metazoa</taxon>
        <taxon>Chordata</taxon>
        <taxon>Craniata</taxon>
        <taxon>Vertebrata</taxon>
        <taxon>Euteleostomi</taxon>
        <taxon>Actinopterygii</taxon>
        <taxon>Neopterygii</taxon>
        <taxon>Teleostei</taxon>
        <taxon>Neoteleostei</taxon>
        <taxon>Acanthomorphata</taxon>
        <taxon>Eupercaria</taxon>
        <taxon>Perciformes</taxon>
        <taxon>Percoidei</taxon>
        <taxon>Percidae</taxon>
        <taxon>Percinae</taxon>
        <taxon>Perca</taxon>
    </lineage>
</organism>
<comment type="caution">
    <text evidence="1">The sequence shown here is derived from an EMBL/GenBank/DDBJ whole genome shotgun (WGS) entry which is preliminary data.</text>
</comment>
<sequence>MLVCLDTRCENCLSRCSLHPEISLSKDEGQDNKRNLLLICSWKHACSVRVCAALFSSPRLPASYRSRGERCSWQEGGERETKPSLLGNVVVRLFWVVGGAASPGSSQRDAGPGSYLLGSLPYRQPAGLR</sequence>
<dbReference type="Proteomes" id="UP000465112">
    <property type="component" value="Chromosome 12"/>
</dbReference>
<protein>
    <submittedName>
        <fullName evidence="1">Uncharacterized protein</fullName>
    </submittedName>
</protein>
<dbReference type="AlphaFoldDB" id="A0A6A5EWH9"/>
<name>A0A6A5EWH9_PERFL</name>
<evidence type="ECO:0000313" key="1">
    <source>
        <dbReference type="EMBL" id="KAF1382719.1"/>
    </source>
</evidence>